<dbReference type="Pfam" id="PF01535">
    <property type="entry name" value="PPR"/>
    <property type="match status" value="1"/>
</dbReference>
<dbReference type="Pfam" id="PF12854">
    <property type="entry name" value="PPR_1"/>
    <property type="match status" value="1"/>
</dbReference>
<dbReference type="RefSeq" id="XP_041191172.1">
    <property type="nucleotide sequence ID" value="XM_041338955.1"/>
</dbReference>
<dbReference type="OrthoDB" id="185373at2759"/>
<gene>
    <name evidence="3" type="ORF">BJ212DRAFT_1464330</name>
</gene>
<keyword evidence="4" id="KW-1185">Reference proteome</keyword>
<name>A0A9P7E7B1_9AGAM</name>
<proteinExistence type="predicted"/>
<feature type="repeat" description="PPR" evidence="2">
    <location>
        <begin position="354"/>
        <end position="388"/>
    </location>
</feature>
<dbReference type="InterPro" id="IPR011990">
    <property type="entry name" value="TPR-like_helical_dom_sf"/>
</dbReference>
<dbReference type="Proteomes" id="UP000807769">
    <property type="component" value="Unassembled WGS sequence"/>
</dbReference>
<evidence type="ECO:0000313" key="4">
    <source>
        <dbReference type="Proteomes" id="UP000807769"/>
    </source>
</evidence>
<evidence type="ECO:0000313" key="3">
    <source>
        <dbReference type="EMBL" id="KAG1813298.1"/>
    </source>
</evidence>
<accession>A0A9P7E7B1</accession>
<evidence type="ECO:0000256" key="2">
    <source>
        <dbReference type="PROSITE-ProRule" id="PRU00708"/>
    </source>
</evidence>
<dbReference type="PROSITE" id="PS51375">
    <property type="entry name" value="PPR"/>
    <property type="match status" value="2"/>
</dbReference>
<dbReference type="InterPro" id="IPR051222">
    <property type="entry name" value="PPR/CCM1_RNA-binding"/>
</dbReference>
<dbReference type="InterPro" id="IPR002885">
    <property type="entry name" value="PPR_rpt"/>
</dbReference>
<dbReference type="EMBL" id="JABBWG010000024">
    <property type="protein sequence ID" value="KAG1813298.1"/>
    <property type="molecule type" value="Genomic_DNA"/>
</dbReference>
<dbReference type="GeneID" id="64632971"/>
<evidence type="ECO:0008006" key="5">
    <source>
        <dbReference type="Google" id="ProtNLM"/>
    </source>
</evidence>
<dbReference type="PANTHER" id="PTHR47942">
    <property type="entry name" value="TETRATRICOPEPTIDE REPEAT (TPR)-LIKE SUPERFAMILY PROTEIN-RELATED"/>
    <property type="match status" value="1"/>
</dbReference>
<protein>
    <recommendedName>
        <fullName evidence="5">Pentacotripeptide-repeat region of PRORP domain-containing protein</fullName>
    </recommendedName>
</protein>
<sequence>MSLSRAVARLGYPAGSFTRSVSRPPTLRRAAPAFRVKRDQRRFLTVKHDPSLSYVPDVGVIVDKIRRCIPTANVGALHQQFYGLFRVLGEEEKDKPTVPPLKEEEIHGALSVLAVSGRHHDLDMVVKILVDLRMLCGVEVGVKVYNVILRGLITNGNPQTVFNWLMNMPQKPKNMTPTLLQWHMFFEWCAESGLVGVLHHSISKMHRSGRRPTIKTFEILFNAFFDTGAPIKKIYDALDIMEHTSLTYDENFAKLLYDGFVKLGLADRAQEMKDNYWKRFSKRSRTTDPKMIEWTESIEREAEDKGIAAAVTLCKSLQKYGFKLTPHTLTLLIRRTHRLEHLRYAEAELHLKASIIQWAILISNAVRIGDLTSALSIYEESKSTGITPGTPLVHPLVNALCTTSNTLDDVAIDRALELYKDLAEAAPITQSKQELQPPGRRHSSGPDANLYNILFRAFGASKNVKKYFPIAFSLLEDMEARNVELNSPLAVSSLAIVVMRCASSFDDALKAYKRICKRPNAPRLDAKGYQAILHTLTQLSFGDHETLPSVWHYFEVVKDMQKAGVEITAPVYTILLRHLALLSAELPPEERDALAAAVRRAHDHLTLDPSFTPDTVLWNQLMDSYQRVGLFAEAYRVWETLFITGRFNQASVAIIIDACGFADAWPMAAQVCLKLTKLGFKFNLRTWNTWIECMCRVGKLDDALKVVCLEMGKDQLNIAPDVNTVKVLLSFAARTNQQDEVMDRIKRYLPQLWHTLPTELDGYFIRERTTVVDPK</sequence>
<comment type="caution">
    <text evidence="3">The sequence shown here is derived from an EMBL/GenBank/DDBJ whole genome shotgun (WGS) entry which is preliminary data.</text>
</comment>
<keyword evidence="1" id="KW-0677">Repeat</keyword>
<dbReference type="PANTHER" id="PTHR47942:SF63">
    <property type="entry name" value="PENTATRICOPEPTIDE REPEAT-CONTAINING PROTEIN"/>
    <property type="match status" value="1"/>
</dbReference>
<reference evidence="3" key="1">
    <citation type="journal article" date="2020" name="New Phytol.">
        <title>Comparative genomics reveals dynamic genome evolution in host specialist ectomycorrhizal fungi.</title>
        <authorList>
            <person name="Lofgren L.A."/>
            <person name="Nguyen N.H."/>
            <person name="Vilgalys R."/>
            <person name="Ruytinx J."/>
            <person name="Liao H.L."/>
            <person name="Branco S."/>
            <person name="Kuo A."/>
            <person name="LaButti K."/>
            <person name="Lipzen A."/>
            <person name="Andreopoulos W."/>
            <person name="Pangilinan J."/>
            <person name="Riley R."/>
            <person name="Hundley H."/>
            <person name="Na H."/>
            <person name="Barry K."/>
            <person name="Grigoriev I.V."/>
            <person name="Stajich J.E."/>
            <person name="Kennedy P.G."/>
        </authorList>
    </citation>
    <scope>NUCLEOTIDE SEQUENCE</scope>
    <source>
        <strain evidence="3">MN1</strain>
    </source>
</reference>
<dbReference type="AlphaFoldDB" id="A0A9P7E7B1"/>
<evidence type="ECO:0000256" key="1">
    <source>
        <dbReference type="ARBA" id="ARBA00022737"/>
    </source>
</evidence>
<feature type="repeat" description="PPR" evidence="2">
    <location>
        <begin position="683"/>
        <end position="718"/>
    </location>
</feature>
<organism evidence="3 4">
    <name type="scientific">Suillus subaureus</name>
    <dbReference type="NCBI Taxonomy" id="48587"/>
    <lineage>
        <taxon>Eukaryota</taxon>
        <taxon>Fungi</taxon>
        <taxon>Dikarya</taxon>
        <taxon>Basidiomycota</taxon>
        <taxon>Agaricomycotina</taxon>
        <taxon>Agaricomycetes</taxon>
        <taxon>Agaricomycetidae</taxon>
        <taxon>Boletales</taxon>
        <taxon>Suillineae</taxon>
        <taxon>Suillaceae</taxon>
        <taxon>Suillus</taxon>
    </lineage>
</organism>
<dbReference type="NCBIfam" id="TIGR00756">
    <property type="entry name" value="PPR"/>
    <property type="match status" value="1"/>
</dbReference>
<dbReference type="Gene3D" id="1.25.40.10">
    <property type="entry name" value="Tetratricopeptide repeat domain"/>
    <property type="match status" value="3"/>
</dbReference>